<keyword evidence="5 9" id="KW-0812">Transmembrane</keyword>
<dbReference type="PANTHER" id="PTHR35011">
    <property type="entry name" value="2,3-DIKETO-L-GULONATE TRAP TRANSPORTER SMALL PERMEASE PROTEIN YIAM"/>
    <property type="match status" value="1"/>
</dbReference>
<protein>
    <recommendedName>
        <fullName evidence="9">TRAP transporter small permease protein</fullName>
    </recommendedName>
</protein>
<gene>
    <name evidence="11" type="ORF">ABB55_16700</name>
</gene>
<keyword evidence="3" id="KW-1003">Cell membrane</keyword>
<comment type="subunit">
    <text evidence="9">The complex comprises the extracytoplasmic solute receptor protein and the two transmembrane proteins.</text>
</comment>
<dbReference type="AlphaFoldDB" id="A0A0P6VSI6"/>
<sequence length="165" mass="17646">MRLLVRTVDRLVEAAAVVLLLSLLAAVVLGVVFRQLGDPLAWSDEAAQYLLVWTGFVGWVIGTRRNGHIRIDVFSSRLPIVLQRVLEVLTQAGIVALGVGMAVHGYALIGRTWDVEAVSLPVPTAILYVPLPFAGAVVALQALADLFDALSGRPRRAQASAEALS</sequence>
<dbReference type="PANTHER" id="PTHR35011:SF2">
    <property type="entry name" value="2,3-DIKETO-L-GULONATE TRAP TRANSPORTER SMALL PERMEASE PROTEIN YIAM"/>
    <property type="match status" value="1"/>
</dbReference>
<evidence type="ECO:0000313" key="12">
    <source>
        <dbReference type="Proteomes" id="UP000048984"/>
    </source>
</evidence>
<keyword evidence="2 9" id="KW-0813">Transport</keyword>
<name>A0A0P6VSI6_9HYPH</name>
<comment type="similarity">
    <text evidence="8 9">Belongs to the TRAP transporter small permease family.</text>
</comment>
<evidence type="ECO:0000313" key="11">
    <source>
        <dbReference type="EMBL" id="KPL53650.1"/>
    </source>
</evidence>
<dbReference type="GO" id="GO:0022857">
    <property type="term" value="F:transmembrane transporter activity"/>
    <property type="evidence" value="ECO:0007669"/>
    <property type="project" value="UniProtKB-UniRule"/>
</dbReference>
<comment type="caution">
    <text evidence="11">The sequence shown here is derived from an EMBL/GenBank/DDBJ whole genome shotgun (WGS) entry which is preliminary data.</text>
</comment>
<feature type="transmembrane region" description="Helical" evidence="9">
    <location>
        <begin position="85"/>
        <end position="107"/>
    </location>
</feature>
<evidence type="ECO:0000256" key="6">
    <source>
        <dbReference type="ARBA" id="ARBA00022989"/>
    </source>
</evidence>
<organism evidence="11 12">
    <name type="scientific">Prosthecodimorpha hirschii</name>
    <dbReference type="NCBI Taxonomy" id="665126"/>
    <lineage>
        <taxon>Bacteria</taxon>
        <taxon>Pseudomonadati</taxon>
        <taxon>Pseudomonadota</taxon>
        <taxon>Alphaproteobacteria</taxon>
        <taxon>Hyphomicrobiales</taxon>
        <taxon>Ancalomicrobiaceae</taxon>
        <taxon>Prosthecodimorpha</taxon>
    </lineage>
</organism>
<keyword evidence="12" id="KW-1185">Reference proteome</keyword>
<evidence type="ECO:0000256" key="2">
    <source>
        <dbReference type="ARBA" id="ARBA00022448"/>
    </source>
</evidence>
<dbReference type="STRING" id="665126.ABB55_16700"/>
<comment type="subcellular location">
    <subcellularLocation>
        <location evidence="1 9">Cell inner membrane</location>
        <topology evidence="1 9">Multi-pass membrane protein</topology>
    </subcellularLocation>
</comment>
<dbReference type="Pfam" id="PF04290">
    <property type="entry name" value="DctQ"/>
    <property type="match status" value="1"/>
</dbReference>
<keyword evidence="4 9" id="KW-0997">Cell inner membrane</keyword>
<dbReference type="RefSeq" id="WP_054359814.1">
    <property type="nucleotide sequence ID" value="NZ_LJYW01000001.1"/>
</dbReference>
<evidence type="ECO:0000256" key="4">
    <source>
        <dbReference type="ARBA" id="ARBA00022519"/>
    </source>
</evidence>
<evidence type="ECO:0000259" key="10">
    <source>
        <dbReference type="Pfam" id="PF04290"/>
    </source>
</evidence>
<evidence type="ECO:0000256" key="8">
    <source>
        <dbReference type="ARBA" id="ARBA00038436"/>
    </source>
</evidence>
<keyword evidence="6 9" id="KW-1133">Transmembrane helix</keyword>
<dbReference type="GO" id="GO:0015740">
    <property type="term" value="P:C4-dicarboxylate transport"/>
    <property type="evidence" value="ECO:0007669"/>
    <property type="project" value="TreeGrafter"/>
</dbReference>
<dbReference type="InterPro" id="IPR055348">
    <property type="entry name" value="DctQ"/>
</dbReference>
<dbReference type="Proteomes" id="UP000048984">
    <property type="component" value="Unassembled WGS sequence"/>
</dbReference>
<evidence type="ECO:0000256" key="1">
    <source>
        <dbReference type="ARBA" id="ARBA00004429"/>
    </source>
</evidence>
<evidence type="ECO:0000256" key="7">
    <source>
        <dbReference type="ARBA" id="ARBA00023136"/>
    </source>
</evidence>
<evidence type="ECO:0000256" key="5">
    <source>
        <dbReference type="ARBA" id="ARBA00022692"/>
    </source>
</evidence>
<feature type="transmembrane region" description="Helical" evidence="9">
    <location>
        <begin position="127"/>
        <end position="147"/>
    </location>
</feature>
<reference evidence="11 12" key="2">
    <citation type="submission" date="2015-10" db="EMBL/GenBank/DDBJ databases">
        <title>Draft Genome Sequence of Prosthecomicrobium hirschii ATCC 27832.</title>
        <authorList>
            <person name="Daniel J."/>
            <person name="Givan S.A."/>
            <person name="Brun Y.V."/>
            <person name="Brown P.J."/>
        </authorList>
    </citation>
    <scope>NUCLEOTIDE SEQUENCE [LARGE SCALE GENOMIC DNA]</scope>
    <source>
        <strain evidence="11 12">16</strain>
    </source>
</reference>
<keyword evidence="7 9" id="KW-0472">Membrane</keyword>
<comment type="function">
    <text evidence="9">Part of the tripartite ATP-independent periplasmic (TRAP) transport system.</text>
</comment>
<accession>A0A0P6VSI6</accession>
<dbReference type="InterPro" id="IPR007387">
    <property type="entry name" value="TRAP_DctQ"/>
</dbReference>
<dbReference type="EMBL" id="LJYW01000001">
    <property type="protein sequence ID" value="KPL53650.1"/>
    <property type="molecule type" value="Genomic_DNA"/>
</dbReference>
<evidence type="ECO:0000256" key="9">
    <source>
        <dbReference type="RuleBase" id="RU369079"/>
    </source>
</evidence>
<feature type="domain" description="Tripartite ATP-independent periplasmic transporters DctQ component" evidence="10">
    <location>
        <begin position="24"/>
        <end position="150"/>
    </location>
</feature>
<reference evidence="11 12" key="1">
    <citation type="submission" date="2015-09" db="EMBL/GenBank/DDBJ databases">
        <authorList>
            <person name="Jackson K.R."/>
            <person name="Lunt B.L."/>
            <person name="Fisher J.N.B."/>
            <person name="Gardner A.V."/>
            <person name="Bailey M.E."/>
            <person name="Deus L.M."/>
            <person name="Earl A.S."/>
            <person name="Gibby P.D."/>
            <person name="Hartmann K.A."/>
            <person name="Liu J.E."/>
            <person name="Manci A.M."/>
            <person name="Nielsen D.A."/>
            <person name="Solomon M.B."/>
            <person name="Breakwell D.P."/>
            <person name="Burnett S.H."/>
            <person name="Grose J.H."/>
        </authorList>
    </citation>
    <scope>NUCLEOTIDE SEQUENCE [LARGE SCALE GENOMIC DNA]</scope>
    <source>
        <strain evidence="11 12">16</strain>
    </source>
</reference>
<evidence type="ECO:0000256" key="3">
    <source>
        <dbReference type="ARBA" id="ARBA00022475"/>
    </source>
</evidence>
<proteinExistence type="inferred from homology"/>
<dbReference type="GO" id="GO:0005886">
    <property type="term" value="C:plasma membrane"/>
    <property type="evidence" value="ECO:0007669"/>
    <property type="project" value="UniProtKB-SubCell"/>
</dbReference>
<comment type="caution">
    <text evidence="9">Lacks conserved residue(s) required for the propagation of feature annotation.</text>
</comment>
<feature type="transmembrane region" description="Helical" evidence="9">
    <location>
        <begin position="46"/>
        <end position="64"/>
    </location>
</feature>